<dbReference type="EMBL" id="LBTW01000007">
    <property type="protein sequence ID" value="KKQ50303.1"/>
    <property type="molecule type" value="Genomic_DNA"/>
</dbReference>
<dbReference type="AlphaFoldDB" id="A0A0G0I4Q8"/>
<comment type="caution">
    <text evidence="1">The sequence shown here is derived from an EMBL/GenBank/DDBJ whole genome shotgun (WGS) entry which is preliminary data.</text>
</comment>
<gene>
    <name evidence="1" type="ORF">US67_C0007G0015</name>
</gene>
<dbReference type="Proteomes" id="UP000034366">
    <property type="component" value="Unassembled WGS sequence"/>
</dbReference>
<proteinExistence type="predicted"/>
<reference evidence="1 2" key="1">
    <citation type="journal article" date="2015" name="Nature">
        <title>rRNA introns, odd ribosomes, and small enigmatic genomes across a large radiation of phyla.</title>
        <authorList>
            <person name="Brown C.T."/>
            <person name="Hug L.A."/>
            <person name="Thomas B.C."/>
            <person name="Sharon I."/>
            <person name="Castelle C.J."/>
            <person name="Singh A."/>
            <person name="Wilkins M.J."/>
            <person name="Williams K.H."/>
            <person name="Banfield J.F."/>
        </authorList>
    </citation>
    <scope>NUCLEOTIDE SEQUENCE [LARGE SCALE GENOMIC DNA]</scope>
</reference>
<protein>
    <submittedName>
        <fullName evidence="1">Uncharacterized protein</fullName>
    </submittedName>
</protein>
<evidence type="ECO:0000313" key="1">
    <source>
        <dbReference type="EMBL" id="KKQ50303.1"/>
    </source>
</evidence>
<sequence>MNKSFGKFILSKAEVLRILDFTPPVFLKIAPSGQWSLHTRRVNKLHTSCIIAAQKYDLLKWIFILKKFFQLECVF</sequence>
<organism evidence="1 2">
    <name type="scientific">Candidatus Woesebacteria bacterium GW2011_GWD1_38_10</name>
    <dbReference type="NCBI Taxonomy" id="1618592"/>
    <lineage>
        <taxon>Bacteria</taxon>
        <taxon>Candidatus Woeseibacteriota</taxon>
    </lineage>
</organism>
<name>A0A0G0I4Q8_9BACT</name>
<evidence type="ECO:0000313" key="2">
    <source>
        <dbReference type="Proteomes" id="UP000034366"/>
    </source>
</evidence>
<accession>A0A0G0I4Q8</accession>